<protein>
    <submittedName>
        <fullName evidence="2">EH domain-binding protein 1</fullName>
    </submittedName>
</protein>
<name>A0AC35EXZ8_9BILA</name>
<evidence type="ECO:0000313" key="2">
    <source>
        <dbReference type="WBParaSite" id="PS1159_v2.g11860.t1"/>
    </source>
</evidence>
<dbReference type="Proteomes" id="UP000887580">
    <property type="component" value="Unplaced"/>
</dbReference>
<accession>A0AC35EXZ8</accession>
<dbReference type="WBParaSite" id="PS1159_v2.g11860.t1">
    <property type="protein sequence ID" value="PS1159_v2.g11860.t1"/>
    <property type="gene ID" value="PS1159_v2.g11860"/>
</dbReference>
<sequence>MMKYEAPDQTLDLTQIRENQDTSVLQNFNVSVRSRYGSAISYPREVMTMVWKRVKRSGHQASKYSFNISFKELIIDAERKPEKVQIAVMHRRRRYACESRPLEKSFSSDNKFMITWPDLAAADAINFNTTLFKDPSNEQFDNKEWTIIAEEITKKGKTRPLAAVQLNFAFFVNQNPDLKTELKLKLRCLQKDVKNCTLSLILSSTLVKEGNAMDDDIQSQASVSSVKVPVDIPFLSDDNEKITEGVKKITKDFEDWKDEKEIAIKPTPPPVVKQAWGEPSATDEDGRRRHSRNDEPPPPLPPHRISTSSRQSDSFEHDYIPSVSNQHQPQPPQLLPTDRRQSIHTVIKNLPPPPPTPKKDEPLLDWCQRVTAGYKGVKLTDFSRSWRSGLGFCAILHRYDPTLIGDFEQLDFSGSKPGQKENCKIAFDAAKTIGVERALDESEITNYKHPDESKIISYLSSLRAALQGTENVINSDKRKSEYRFSKVYDLSETEKNVMKDLERMRMLRGGGEDETDRMEPTQPINEPIRMTEGKVSTKIRMTSTSIEDEKPKMIERNDEPRPFGRSRRDSIKELEDHQAELERMQDEMKRLADKAVRESSAPTSPTSPPPPAPFEPKLNGSA</sequence>
<evidence type="ECO:0000313" key="1">
    <source>
        <dbReference type="Proteomes" id="UP000887580"/>
    </source>
</evidence>
<organism evidence="1 2">
    <name type="scientific">Panagrolaimus sp. PS1159</name>
    <dbReference type="NCBI Taxonomy" id="55785"/>
    <lineage>
        <taxon>Eukaryota</taxon>
        <taxon>Metazoa</taxon>
        <taxon>Ecdysozoa</taxon>
        <taxon>Nematoda</taxon>
        <taxon>Chromadorea</taxon>
        <taxon>Rhabditida</taxon>
        <taxon>Tylenchina</taxon>
        <taxon>Panagrolaimomorpha</taxon>
        <taxon>Panagrolaimoidea</taxon>
        <taxon>Panagrolaimidae</taxon>
        <taxon>Panagrolaimus</taxon>
    </lineage>
</organism>
<proteinExistence type="predicted"/>
<reference evidence="2" key="1">
    <citation type="submission" date="2022-11" db="UniProtKB">
        <authorList>
            <consortium name="WormBaseParasite"/>
        </authorList>
    </citation>
    <scope>IDENTIFICATION</scope>
</reference>